<protein>
    <submittedName>
        <fullName evidence="2">GNAT family N-acetyltransferase</fullName>
    </submittedName>
</protein>
<keyword evidence="3" id="KW-1185">Reference proteome</keyword>
<dbReference type="InterPro" id="IPR000182">
    <property type="entry name" value="GNAT_dom"/>
</dbReference>
<proteinExistence type="predicted"/>
<dbReference type="CDD" id="cd04301">
    <property type="entry name" value="NAT_SF"/>
    <property type="match status" value="1"/>
</dbReference>
<dbReference type="SUPFAM" id="SSF55729">
    <property type="entry name" value="Acyl-CoA N-acyltransferases (Nat)"/>
    <property type="match status" value="1"/>
</dbReference>
<evidence type="ECO:0000259" key="1">
    <source>
        <dbReference type="PROSITE" id="PS51186"/>
    </source>
</evidence>
<dbReference type="Proteomes" id="UP001500888">
    <property type="component" value="Unassembled WGS sequence"/>
</dbReference>
<dbReference type="RefSeq" id="WP_344937752.1">
    <property type="nucleotide sequence ID" value="NZ_BAAAZR010000003.1"/>
</dbReference>
<accession>A0ABP7HRN5</accession>
<dbReference type="PANTHER" id="PTHR43072">
    <property type="entry name" value="N-ACETYLTRANSFERASE"/>
    <property type="match status" value="1"/>
</dbReference>
<organism evidence="2 3">
    <name type="scientific">Sphaerisporangium flaviroseum</name>
    <dbReference type="NCBI Taxonomy" id="509199"/>
    <lineage>
        <taxon>Bacteria</taxon>
        <taxon>Bacillati</taxon>
        <taxon>Actinomycetota</taxon>
        <taxon>Actinomycetes</taxon>
        <taxon>Streptosporangiales</taxon>
        <taxon>Streptosporangiaceae</taxon>
        <taxon>Sphaerisporangium</taxon>
    </lineage>
</organism>
<gene>
    <name evidence="2" type="ORF">GCM10022226_23100</name>
</gene>
<dbReference type="InterPro" id="IPR016181">
    <property type="entry name" value="Acyl_CoA_acyltransferase"/>
</dbReference>
<dbReference type="Pfam" id="PF13508">
    <property type="entry name" value="Acetyltransf_7"/>
    <property type="match status" value="1"/>
</dbReference>
<name>A0ABP7HRN5_9ACTN</name>
<dbReference type="Gene3D" id="3.40.630.30">
    <property type="match status" value="1"/>
</dbReference>
<comment type="caution">
    <text evidence="2">The sequence shown here is derived from an EMBL/GenBank/DDBJ whole genome shotgun (WGS) entry which is preliminary data.</text>
</comment>
<sequence>MIELRRGGPEEFNAALNTVIGVYTAAMRPPVDQLSGRQSIMRNHSTFPDFTCLFAENTDGTVVGFGYGFHGMPGQWWHDVVRRALHDQAGPTIAAAWFGNAFEIAEIHVHPDYQDKGIGRRLVRDLCEGRPESTAVMSTHDQPTAARHLYHRLGFTDLMTMFVFPGGYEHYAIVGSPLPLQPIA</sequence>
<reference evidence="3" key="1">
    <citation type="journal article" date="2019" name="Int. J. Syst. Evol. Microbiol.">
        <title>The Global Catalogue of Microorganisms (GCM) 10K type strain sequencing project: providing services to taxonomists for standard genome sequencing and annotation.</title>
        <authorList>
            <consortium name="The Broad Institute Genomics Platform"/>
            <consortium name="The Broad Institute Genome Sequencing Center for Infectious Disease"/>
            <person name="Wu L."/>
            <person name="Ma J."/>
        </authorList>
    </citation>
    <scope>NUCLEOTIDE SEQUENCE [LARGE SCALE GENOMIC DNA]</scope>
    <source>
        <strain evidence="3">JCM 16908</strain>
    </source>
</reference>
<evidence type="ECO:0000313" key="3">
    <source>
        <dbReference type="Proteomes" id="UP001500888"/>
    </source>
</evidence>
<evidence type="ECO:0000313" key="2">
    <source>
        <dbReference type="EMBL" id="GAA3802664.1"/>
    </source>
</evidence>
<dbReference type="EMBL" id="BAAAZR010000003">
    <property type="protein sequence ID" value="GAA3802664.1"/>
    <property type="molecule type" value="Genomic_DNA"/>
</dbReference>
<feature type="domain" description="N-acetyltransferase" evidence="1">
    <location>
        <begin position="2"/>
        <end position="179"/>
    </location>
</feature>
<dbReference type="PROSITE" id="PS51186">
    <property type="entry name" value="GNAT"/>
    <property type="match status" value="1"/>
</dbReference>